<dbReference type="STRING" id="35608.A0A2U1MYV4"/>
<reference evidence="2 3" key="1">
    <citation type="journal article" date="2018" name="Mol. Plant">
        <title>The genome of Artemisia annua provides insight into the evolution of Asteraceae family and artemisinin biosynthesis.</title>
        <authorList>
            <person name="Shen Q."/>
            <person name="Zhang L."/>
            <person name="Liao Z."/>
            <person name="Wang S."/>
            <person name="Yan T."/>
            <person name="Shi P."/>
            <person name="Liu M."/>
            <person name="Fu X."/>
            <person name="Pan Q."/>
            <person name="Wang Y."/>
            <person name="Lv Z."/>
            <person name="Lu X."/>
            <person name="Zhang F."/>
            <person name="Jiang W."/>
            <person name="Ma Y."/>
            <person name="Chen M."/>
            <person name="Hao X."/>
            <person name="Li L."/>
            <person name="Tang Y."/>
            <person name="Lv G."/>
            <person name="Zhou Y."/>
            <person name="Sun X."/>
            <person name="Brodelius P.E."/>
            <person name="Rose J.K.C."/>
            <person name="Tang K."/>
        </authorList>
    </citation>
    <scope>NUCLEOTIDE SEQUENCE [LARGE SCALE GENOMIC DNA]</scope>
    <source>
        <strain evidence="3">cv. Huhao1</strain>
        <tissue evidence="2">Leaf</tissue>
    </source>
</reference>
<evidence type="ECO:0000313" key="3">
    <source>
        <dbReference type="Proteomes" id="UP000245207"/>
    </source>
</evidence>
<dbReference type="OrthoDB" id="1743092at2759"/>
<protein>
    <submittedName>
        <fullName evidence="2">Concanavalin A-like lectin/glucanase domain-containing protein</fullName>
    </submittedName>
</protein>
<evidence type="ECO:0000256" key="1">
    <source>
        <dbReference type="SAM" id="MobiDB-lite"/>
    </source>
</evidence>
<evidence type="ECO:0000313" key="2">
    <source>
        <dbReference type="EMBL" id="PWA66417.1"/>
    </source>
</evidence>
<dbReference type="Proteomes" id="UP000245207">
    <property type="component" value="Unassembled WGS sequence"/>
</dbReference>
<name>A0A2U1MYV4_ARTAN</name>
<dbReference type="EMBL" id="PKPP01004032">
    <property type="protein sequence ID" value="PWA66417.1"/>
    <property type="molecule type" value="Genomic_DNA"/>
</dbReference>
<dbReference type="GO" id="GO:0030246">
    <property type="term" value="F:carbohydrate binding"/>
    <property type="evidence" value="ECO:0007669"/>
    <property type="project" value="UniProtKB-KW"/>
</dbReference>
<dbReference type="AlphaFoldDB" id="A0A2U1MYV4"/>
<dbReference type="Gene3D" id="3.30.200.20">
    <property type="entry name" value="Phosphorylase Kinase, domain 1"/>
    <property type="match status" value="1"/>
</dbReference>
<accession>A0A2U1MYV4</accession>
<proteinExistence type="predicted"/>
<organism evidence="2 3">
    <name type="scientific">Artemisia annua</name>
    <name type="common">Sweet wormwood</name>
    <dbReference type="NCBI Taxonomy" id="35608"/>
    <lineage>
        <taxon>Eukaryota</taxon>
        <taxon>Viridiplantae</taxon>
        <taxon>Streptophyta</taxon>
        <taxon>Embryophyta</taxon>
        <taxon>Tracheophyta</taxon>
        <taxon>Spermatophyta</taxon>
        <taxon>Magnoliopsida</taxon>
        <taxon>eudicotyledons</taxon>
        <taxon>Gunneridae</taxon>
        <taxon>Pentapetalae</taxon>
        <taxon>asterids</taxon>
        <taxon>campanulids</taxon>
        <taxon>Asterales</taxon>
        <taxon>Asteraceae</taxon>
        <taxon>Asteroideae</taxon>
        <taxon>Anthemideae</taxon>
        <taxon>Artemisiinae</taxon>
        <taxon>Artemisia</taxon>
    </lineage>
</organism>
<feature type="compositionally biased region" description="Acidic residues" evidence="1">
    <location>
        <begin position="234"/>
        <end position="253"/>
    </location>
</feature>
<sequence>MVFPCKCFSSLEEEIKIGTIIDTPKNTNESFYIAFSNLSKEPSNLRVFTFTELRTATNNFRMAWKDIGVEDGFGRVFRGVIKSLEHSFDDIEVTIKYTSGALQASLSPLVPFDLAEIIHAMMENNNNYQDIAEIIREATKKRKREHNLKNWNWSDVIDVDELPDEKQTADEDKTDDKTIVQEVTTSANNATVTDVPLPEHETNDDDVPMAPIKRKKKNQIKITGRNRLCRLFDEDSNEEAEHSEDDSEDDEWI</sequence>
<feature type="region of interest" description="Disordered" evidence="1">
    <location>
        <begin position="186"/>
        <end position="218"/>
    </location>
</feature>
<keyword evidence="3" id="KW-1185">Reference proteome</keyword>
<comment type="caution">
    <text evidence="2">The sequence shown here is derived from an EMBL/GenBank/DDBJ whole genome shotgun (WGS) entry which is preliminary data.</text>
</comment>
<gene>
    <name evidence="2" type="ORF">CTI12_AA327580</name>
</gene>
<keyword evidence="2" id="KW-0430">Lectin</keyword>
<feature type="region of interest" description="Disordered" evidence="1">
    <location>
        <begin position="231"/>
        <end position="253"/>
    </location>
</feature>